<protein>
    <submittedName>
        <fullName evidence="12">Na+/H+ antiporter</fullName>
    </submittedName>
</protein>
<feature type="transmembrane region" description="Helical" evidence="10">
    <location>
        <begin position="155"/>
        <end position="175"/>
    </location>
</feature>
<keyword evidence="6 10" id="KW-0915">Sodium</keyword>
<comment type="similarity">
    <text evidence="10">Belongs to the monovalent cation:proton antiporter 1 (CPA1) transporter (TC 2.A.36) family.</text>
</comment>
<evidence type="ECO:0000313" key="12">
    <source>
        <dbReference type="EMBL" id="MEH2559208.1"/>
    </source>
</evidence>
<evidence type="ECO:0000256" key="7">
    <source>
        <dbReference type="ARBA" id="ARBA00023065"/>
    </source>
</evidence>
<evidence type="ECO:0000256" key="6">
    <source>
        <dbReference type="ARBA" id="ARBA00023053"/>
    </source>
</evidence>
<reference evidence="12 13" key="1">
    <citation type="submission" date="2024-02" db="EMBL/GenBank/DDBJ databases">
        <title>Adaptive strategies in a cosmopolitan and abundant soil bacterium.</title>
        <authorList>
            <person name="Carini P."/>
        </authorList>
    </citation>
    <scope>NUCLEOTIDE SEQUENCE [LARGE SCALE GENOMIC DNA]</scope>
    <source>
        <strain evidence="12 13">AZCC 1608</strain>
    </source>
</reference>
<keyword evidence="5 10" id="KW-1133">Transmembrane helix</keyword>
<dbReference type="RefSeq" id="WP_334487072.1">
    <property type="nucleotide sequence ID" value="NZ_JAZHRV010000001.1"/>
</dbReference>
<evidence type="ECO:0000256" key="2">
    <source>
        <dbReference type="ARBA" id="ARBA00022448"/>
    </source>
</evidence>
<keyword evidence="7 10" id="KW-0406">Ion transport</keyword>
<gene>
    <name evidence="12" type="ORF">V1286_006737</name>
</gene>
<keyword evidence="9 10" id="KW-0739">Sodium transport</keyword>
<feature type="transmembrane region" description="Helical" evidence="10">
    <location>
        <begin position="113"/>
        <end position="134"/>
    </location>
</feature>
<dbReference type="InterPro" id="IPR018422">
    <property type="entry name" value="Cation/H_exchanger_CPA1"/>
</dbReference>
<feature type="transmembrane region" description="Helical" evidence="10">
    <location>
        <begin position="341"/>
        <end position="369"/>
    </location>
</feature>
<evidence type="ECO:0000256" key="10">
    <source>
        <dbReference type="RuleBase" id="RU366002"/>
    </source>
</evidence>
<evidence type="ECO:0000256" key="8">
    <source>
        <dbReference type="ARBA" id="ARBA00023136"/>
    </source>
</evidence>
<dbReference type="Proteomes" id="UP001364224">
    <property type="component" value="Unassembled WGS sequence"/>
</dbReference>
<feature type="transmembrane region" description="Helical" evidence="10">
    <location>
        <begin position="84"/>
        <end position="107"/>
    </location>
</feature>
<feature type="domain" description="Cation/H+ exchanger transmembrane" evidence="11">
    <location>
        <begin position="10"/>
        <end position="406"/>
    </location>
</feature>
<dbReference type="InterPro" id="IPR004705">
    <property type="entry name" value="Cation/H_exchanger_CPA1_bac"/>
</dbReference>
<proteinExistence type="inferred from homology"/>
<dbReference type="Gene3D" id="6.10.140.1330">
    <property type="match status" value="1"/>
</dbReference>
<dbReference type="PANTHER" id="PTHR10110">
    <property type="entry name" value="SODIUM/HYDROGEN EXCHANGER"/>
    <property type="match status" value="1"/>
</dbReference>
<dbReference type="InterPro" id="IPR006153">
    <property type="entry name" value="Cation/H_exchanger_TM"/>
</dbReference>
<feature type="transmembrane region" description="Helical" evidence="10">
    <location>
        <begin position="55"/>
        <end position="72"/>
    </location>
</feature>
<comment type="subcellular location">
    <subcellularLocation>
        <location evidence="10">Cell inner membrane</location>
        <topology evidence="10">Multi-pass membrane protein</topology>
    </subcellularLocation>
    <subcellularLocation>
        <location evidence="1">Cell membrane</location>
        <topology evidence="1">Multi-pass membrane protein</topology>
    </subcellularLocation>
</comment>
<keyword evidence="13" id="KW-1185">Reference proteome</keyword>
<keyword evidence="10" id="KW-0050">Antiport</keyword>
<evidence type="ECO:0000256" key="9">
    <source>
        <dbReference type="ARBA" id="ARBA00023201"/>
    </source>
</evidence>
<evidence type="ECO:0000256" key="5">
    <source>
        <dbReference type="ARBA" id="ARBA00022989"/>
    </source>
</evidence>
<feature type="transmembrane region" description="Helical" evidence="10">
    <location>
        <begin position="30"/>
        <end position="49"/>
    </location>
</feature>
<keyword evidence="3" id="KW-1003">Cell membrane</keyword>
<organism evidence="12 13">
    <name type="scientific">Bradyrhizobium algeriense</name>
    <dbReference type="NCBI Taxonomy" id="634784"/>
    <lineage>
        <taxon>Bacteria</taxon>
        <taxon>Pseudomonadati</taxon>
        <taxon>Pseudomonadota</taxon>
        <taxon>Alphaproteobacteria</taxon>
        <taxon>Hyphomicrobiales</taxon>
        <taxon>Nitrobacteraceae</taxon>
        <taxon>Bradyrhizobium</taxon>
    </lineage>
</organism>
<feature type="transmembrane region" description="Helical" evidence="10">
    <location>
        <begin position="181"/>
        <end position="201"/>
    </location>
</feature>
<keyword evidence="8 10" id="KW-0472">Membrane</keyword>
<dbReference type="PANTHER" id="PTHR10110:SF86">
    <property type="entry name" value="SODIUM_HYDROGEN EXCHANGER 7"/>
    <property type="match status" value="1"/>
</dbReference>
<feature type="transmembrane region" description="Helical" evidence="10">
    <location>
        <begin position="300"/>
        <end position="321"/>
    </location>
</feature>
<dbReference type="EMBL" id="JAZHRV010000001">
    <property type="protein sequence ID" value="MEH2559208.1"/>
    <property type="molecule type" value="Genomic_DNA"/>
</dbReference>
<dbReference type="Pfam" id="PF00999">
    <property type="entry name" value="Na_H_Exchanger"/>
    <property type="match status" value="1"/>
</dbReference>
<feature type="transmembrane region" description="Helical" evidence="10">
    <location>
        <begin position="268"/>
        <end position="288"/>
    </location>
</feature>
<keyword evidence="2 10" id="KW-0813">Transport</keyword>
<evidence type="ECO:0000256" key="4">
    <source>
        <dbReference type="ARBA" id="ARBA00022692"/>
    </source>
</evidence>
<evidence type="ECO:0000313" key="13">
    <source>
        <dbReference type="Proteomes" id="UP001364224"/>
    </source>
</evidence>
<evidence type="ECO:0000256" key="3">
    <source>
        <dbReference type="ARBA" id="ARBA00022475"/>
    </source>
</evidence>
<dbReference type="NCBIfam" id="TIGR00831">
    <property type="entry name" value="a_cpa1"/>
    <property type="match status" value="1"/>
</dbReference>
<accession>A0ABU8BMN7</accession>
<evidence type="ECO:0000259" key="11">
    <source>
        <dbReference type="Pfam" id="PF00999"/>
    </source>
</evidence>
<feature type="transmembrane region" description="Helical" evidence="10">
    <location>
        <begin position="6"/>
        <end position="23"/>
    </location>
</feature>
<comment type="function">
    <text evidence="10">Na(+)/H(+) antiporter that extrudes sodium in exchange for external protons.</text>
</comment>
<name>A0ABU8BMN7_9BRAD</name>
<feature type="transmembrane region" description="Helical" evidence="10">
    <location>
        <begin position="381"/>
        <end position="407"/>
    </location>
</feature>
<sequence length="535" mass="58374">MEAKFQIFLILLAVLAGTALLARRIHVAPAILLLLAGIALAFVPGMPTVELPPELVLLVFLPPLIYSASVAMSWREFKSNLRPIILLSVGCVIFTAFAVATATHYLIGLPWGVGFLLGAIVAPPDVVAPLAIARKLGMPRRILVVLEGEGLANDATALILYRFAVAAISTGLFSLPKATGTFAVIVVGEILFGVAVGWLSLRARHRARDPQVEITLSLITPYLAFWIPEHLGGSGVIATVACGLYISWNGPLLISSATRLQGIFFWDLVIYLVEGSLFLLTGFQMRLLFEKSKAFPLQDILFATALVAIIVILARFAWVYPATYLPRLISRRIRERDPPPSWQTVFVVAFTGVRGAVSLAAALALPLALPGGEGFPHRDMILFVAFGVIFITLVGLGLGLPAVVRWLGVAKDGRSEHVTEHEAEIAARREALDAALKSLDTITDDRELSDEVVKLLRARHEIRSNQLPDSLDPEAHDVSAAGTALTRELIAAERKFIHALLRDGKITDETRRRIERDLDLEEASLSNREYRKILL</sequence>
<keyword evidence="4 10" id="KW-0812">Transmembrane</keyword>
<evidence type="ECO:0000256" key="1">
    <source>
        <dbReference type="ARBA" id="ARBA00004651"/>
    </source>
</evidence>
<keyword evidence="10" id="KW-0997">Cell inner membrane</keyword>
<comment type="caution">
    <text evidence="12">The sequence shown here is derived from an EMBL/GenBank/DDBJ whole genome shotgun (WGS) entry which is preliminary data.</text>
</comment>